<evidence type="ECO:0000313" key="6">
    <source>
        <dbReference type="EMBL" id="SEQ90226.1"/>
    </source>
</evidence>
<dbReference type="EC" id="2.4.1.21" evidence="2"/>
<evidence type="ECO:0000259" key="5">
    <source>
        <dbReference type="Pfam" id="PF08323"/>
    </source>
</evidence>
<dbReference type="STRING" id="478744.SAMN05444359_11867"/>
<keyword evidence="4" id="KW-0808">Transferase</keyword>
<dbReference type="GO" id="GO:0009011">
    <property type="term" value="F:alpha-1,4-glucan glucosyltransferase (ADP-glucose donor) activity"/>
    <property type="evidence" value="ECO:0007669"/>
    <property type="project" value="UniProtKB-EC"/>
</dbReference>
<dbReference type="SUPFAM" id="SSF53756">
    <property type="entry name" value="UDP-Glycosyltransferase/glycogen phosphorylase"/>
    <property type="match status" value="1"/>
</dbReference>
<dbReference type="AlphaFoldDB" id="A0A1H9JTJ1"/>
<name>A0A1H9JTJ1_9BACT</name>
<keyword evidence="3" id="KW-0328">Glycosyltransferase</keyword>
<gene>
    <name evidence="6" type="ORF">SAMN05444359_11867</name>
</gene>
<dbReference type="InterPro" id="IPR013534">
    <property type="entry name" value="Starch_synth_cat_dom"/>
</dbReference>
<feature type="domain" description="Starch synthase catalytic" evidence="5">
    <location>
        <begin position="5"/>
        <end position="230"/>
    </location>
</feature>
<reference evidence="7" key="1">
    <citation type="submission" date="2016-10" db="EMBL/GenBank/DDBJ databases">
        <authorList>
            <person name="Varghese N."/>
            <person name="Submissions S."/>
        </authorList>
    </citation>
    <scope>NUCLEOTIDE SEQUENCE [LARGE SCALE GENOMIC DNA]</scope>
    <source>
        <strain evidence="7">DSM 24740</strain>
    </source>
</reference>
<evidence type="ECO:0000256" key="2">
    <source>
        <dbReference type="ARBA" id="ARBA00012588"/>
    </source>
</evidence>
<dbReference type="Gene3D" id="3.40.50.2000">
    <property type="entry name" value="Glycogen Phosphorylase B"/>
    <property type="match status" value="1"/>
</dbReference>
<dbReference type="OrthoDB" id="9808590at2"/>
<dbReference type="EMBL" id="FOFB01000018">
    <property type="protein sequence ID" value="SEQ90226.1"/>
    <property type="molecule type" value="Genomic_DNA"/>
</dbReference>
<proteinExistence type="predicted"/>
<dbReference type="Proteomes" id="UP000199021">
    <property type="component" value="Unassembled WGS sequence"/>
</dbReference>
<dbReference type="RefSeq" id="WP_090170317.1">
    <property type="nucleotide sequence ID" value="NZ_FOFB01000018.1"/>
</dbReference>
<dbReference type="Pfam" id="PF08323">
    <property type="entry name" value="Glyco_transf_5"/>
    <property type="match status" value="1"/>
</dbReference>
<evidence type="ECO:0000256" key="3">
    <source>
        <dbReference type="ARBA" id="ARBA00022676"/>
    </source>
</evidence>
<evidence type="ECO:0000256" key="4">
    <source>
        <dbReference type="ARBA" id="ARBA00022679"/>
    </source>
</evidence>
<sequence>MSKKKVLIVTQEMEPYTIAKDISTTVRALAPHLQKNQMEIRVLMPRYGTINERRHRLHEVVRLSGMNIIVDDNDFPLIIKVASLPDKGVRMQVYFLDNEDFFKRKFVHHDKDGKPFDDNADRTAFFCKGVIETVKKFGWPPDIIHCHGWMTSLIPFYLRTAYQTEPLFKDSKIVYSLYQSEAEEHIDPEFALKASINALAEEDLAPYMHEGKPDLHAGAIQFADAVIKGSVEINERNAALLAAAEIPVLDVQGEDAPAASVEFYKSLLEEEVAK</sequence>
<organism evidence="6 7">
    <name type="scientific">Neolewinella agarilytica</name>
    <dbReference type="NCBI Taxonomy" id="478744"/>
    <lineage>
        <taxon>Bacteria</taxon>
        <taxon>Pseudomonadati</taxon>
        <taxon>Bacteroidota</taxon>
        <taxon>Saprospiria</taxon>
        <taxon>Saprospirales</taxon>
        <taxon>Lewinellaceae</taxon>
        <taxon>Neolewinella</taxon>
    </lineage>
</organism>
<protein>
    <recommendedName>
        <fullName evidence="2">starch synthase</fullName>
        <ecNumber evidence="2">2.4.1.21</ecNumber>
    </recommendedName>
</protein>
<evidence type="ECO:0000256" key="1">
    <source>
        <dbReference type="ARBA" id="ARBA00001478"/>
    </source>
</evidence>
<keyword evidence="7" id="KW-1185">Reference proteome</keyword>
<evidence type="ECO:0000313" key="7">
    <source>
        <dbReference type="Proteomes" id="UP000199021"/>
    </source>
</evidence>
<comment type="catalytic activity">
    <reaction evidence="1">
        <text>[(1-&gt;4)-alpha-D-glucosyl](n) + ADP-alpha-D-glucose = [(1-&gt;4)-alpha-D-glucosyl](n+1) + ADP + H(+)</text>
        <dbReference type="Rhea" id="RHEA:18189"/>
        <dbReference type="Rhea" id="RHEA-COMP:9584"/>
        <dbReference type="Rhea" id="RHEA-COMP:9587"/>
        <dbReference type="ChEBI" id="CHEBI:15378"/>
        <dbReference type="ChEBI" id="CHEBI:15444"/>
        <dbReference type="ChEBI" id="CHEBI:57498"/>
        <dbReference type="ChEBI" id="CHEBI:456216"/>
        <dbReference type="EC" id="2.4.1.21"/>
    </reaction>
</comment>
<dbReference type="PANTHER" id="PTHR45825:SF11">
    <property type="entry name" value="ALPHA AMYLASE DOMAIN-CONTAINING PROTEIN"/>
    <property type="match status" value="1"/>
</dbReference>
<accession>A0A1H9JTJ1</accession>
<dbReference type="PANTHER" id="PTHR45825">
    <property type="entry name" value="GRANULE-BOUND STARCH SYNTHASE 1, CHLOROPLASTIC/AMYLOPLASTIC"/>
    <property type="match status" value="1"/>
</dbReference>
<dbReference type="InParanoid" id="A0A1H9JTJ1"/>